<organism evidence="1">
    <name type="scientific">Echinococcus granulosus</name>
    <name type="common">Hydatid tapeworm</name>
    <dbReference type="NCBI Taxonomy" id="6210"/>
    <lineage>
        <taxon>Eukaryota</taxon>
        <taxon>Metazoa</taxon>
        <taxon>Spiralia</taxon>
        <taxon>Lophotrochozoa</taxon>
        <taxon>Platyhelminthes</taxon>
        <taxon>Cestoda</taxon>
        <taxon>Eucestoda</taxon>
        <taxon>Cyclophyllidea</taxon>
        <taxon>Taeniidae</taxon>
        <taxon>Echinococcus</taxon>
        <taxon>Echinococcus granulosus group</taxon>
    </lineage>
</organism>
<dbReference type="Proteomes" id="UP000492820">
    <property type="component" value="Unassembled WGS sequence"/>
</dbReference>
<sequence>MSVQDSASALVDLFYCIGLPRYKADILRHFKLNSDSVYEHSLRMLYLFLQYVKYGQLQPAMDAHINKKSIKCVVFINEFLISRLSPLRICHINETNASLNLLLLTWCLTDSNITYMPERFFREVLIGFPEENIAEVQALCQPIMKLKGCLFNISQILSAISIKESGLHLLFKTLMNQPHRSFGERFSQLNIQIQRNITLLELVYILDNHKYSKTATVRKFRQFLDLLSKWNRNSAAFYRWVRLSSENACESTSNSPFLNNGKQLGDDLINSYGGLESFQSTLLRYTPNPEAVEVVPLNKNNLILQEEFKRRLDYVSDHLQATLYPIFPMATYSVVSENSSSLLCFDSKTEKQILQSLVSSLNSLYHIKRERIHSHLMDSCRYIIPSVSCAHKSAST</sequence>
<dbReference type="EMBL" id="LK028576">
    <property type="protein sequence ID" value="CDS16218.1"/>
    <property type="molecule type" value="Genomic_DNA"/>
</dbReference>
<proteinExistence type="predicted"/>
<reference evidence="1 2" key="1">
    <citation type="journal article" date="2013" name="Nature">
        <title>The genomes of four tapeworm species reveal adaptations to parasitism.</title>
        <authorList>
            <person name="Tsai I.J."/>
            <person name="Zarowiecki M."/>
            <person name="Holroyd N."/>
            <person name="Garciarrubio A."/>
            <person name="Sanchez-Flores A."/>
            <person name="Brooks K.L."/>
            <person name="Tracey A."/>
            <person name="Bobes R.J."/>
            <person name="Fragoso G."/>
            <person name="Sciutto E."/>
            <person name="Aslett M."/>
            <person name="Beasley H."/>
            <person name="Bennett H.M."/>
            <person name="Cai J."/>
            <person name="Camicia F."/>
            <person name="Clark R."/>
            <person name="Cucher M."/>
            <person name="De Silva N."/>
            <person name="Day T.A."/>
            <person name="Deplazes P."/>
            <person name="Estrada K."/>
            <person name="Fernandez C."/>
            <person name="Holland P.W."/>
            <person name="Hou J."/>
            <person name="Hu S."/>
            <person name="Huckvale T."/>
            <person name="Hung S.S."/>
            <person name="Kamenetzky L."/>
            <person name="Keane J.A."/>
            <person name="Kiss F."/>
            <person name="Koziol U."/>
            <person name="Lambert O."/>
            <person name="Liu K."/>
            <person name="Luo X."/>
            <person name="Luo Y."/>
            <person name="Macchiaroli N."/>
            <person name="Nichol S."/>
            <person name="Paps J."/>
            <person name="Parkinson J."/>
            <person name="Pouchkina-Stantcheva N."/>
            <person name="Riddiford N."/>
            <person name="Rosenzvit M."/>
            <person name="Salinas G."/>
            <person name="Wasmuth J.D."/>
            <person name="Zamanian M."/>
            <person name="Zheng Y."/>
            <person name="Cai X."/>
            <person name="Soberon X."/>
            <person name="Olson P.D."/>
            <person name="Laclette J.P."/>
            <person name="Brehm K."/>
            <person name="Berriman M."/>
            <person name="Garciarrubio A."/>
            <person name="Bobes R.J."/>
            <person name="Fragoso G."/>
            <person name="Sanchez-Flores A."/>
            <person name="Estrada K."/>
            <person name="Cevallos M.A."/>
            <person name="Morett E."/>
            <person name="Gonzalez V."/>
            <person name="Portillo T."/>
            <person name="Ochoa-Leyva A."/>
            <person name="Jose M.V."/>
            <person name="Sciutto E."/>
            <person name="Landa A."/>
            <person name="Jimenez L."/>
            <person name="Valdes V."/>
            <person name="Carrero J.C."/>
            <person name="Larralde C."/>
            <person name="Morales-Montor J."/>
            <person name="Limon-Lason J."/>
            <person name="Soberon X."/>
            <person name="Laclette J.P."/>
        </authorList>
    </citation>
    <scope>NUCLEOTIDE SEQUENCE [LARGE SCALE GENOMIC DNA]</scope>
</reference>
<evidence type="ECO:0000313" key="3">
    <source>
        <dbReference type="WBParaSite" id="EgrG_000863800"/>
    </source>
</evidence>
<evidence type="ECO:0000313" key="1">
    <source>
        <dbReference type="EMBL" id="CDS16218.1"/>
    </source>
</evidence>
<protein>
    <submittedName>
        <fullName evidence="1 3">Expressed protein</fullName>
    </submittedName>
</protein>
<dbReference type="WBParaSite" id="EgrG_000863800">
    <property type="protein sequence ID" value="EgrG_000863800"/>
    <property type="gene ID" value="EgrG_000863800"/>
</dbReference>
<name>A0A068W9A0_ECHGR</name>
<accession>A0A068W9A0</accession>
<gene>
    <name evidence="1" type="ORF">EgrG_000863800</name>
</gene>
<dbReference type="AlphaFoldDB" id="A0A068W9A0"/>
<evidence type="ECO:0000313" key="2">
    <source>
        <dbReference type="Proteomes" id="UP000492820"/>
    </source>
</evidence>
<reference evidence="1" key="2">
    <citation type="submission" date="2014-06" db="EMBL/GenBank/DDBJ databases">
        <authorList>
            <person name="Aslett M."/>
        </authorList>
    </citation>
    <scope>NUCLEOTIDE SEQUENCE</scope>
</reference>
<reference evidence="3" key="3">
    <citation type="submission" date="2020-10" db="UniProtKB">
        <authorList>
            <consortium name="WormBaseParasite"/>
        </authorList>
    </citation>
    <scope>IDENTIFICATION</scope>
</reference>